<dbReference type="EC" id="1.1.1.262" evidence="4"/>
<accession>A0A9D7S5K9</accession>
<keyword evidence="3" id="KW-0520">NAD</keyword>
<name>A0A9D7S5K9_9BACT</name>
<evidence type="ECO:0000256" key="3">
    <source>
        <dbReference type="ARBA" id="ARBA00023027"/>
    </source>
</evidence>
<comment type="caution">
    <text evidence="4">The sequence shown here is derived from an EMBL/GenBank/DDBJ whole genome shotgun (WGS) entry which is preliminary data.</text>
</comment>
<organism evidence="4 5">
    <name type="scientific">Candidatus Defluviibacterium haderslevense</name>
    <dbReference type="NCBI Taxonomy" id="2981993"/>
    <lineage>
        <taxon>Bacteria</taxon>
        <taxon>Pseudomonadati</taxon>
        <taxon>Bacteroidota</taxon>
        <taxon>Saprospiria</taxon>
        <taxon>Saprospirales</taxon>
        <taxon>Saprospiraceae</taxon>
        <taxon>Candidatus Defluviibacterium</taxon>
    </lineage>
</organism>
<evidence type="ECO:0000256" key="2">
    <source>
        <dbReference type="ARBA" id="ARBA00023002"/>
    </source>
</evidence>
<proteinExistence type="predicted"/>
<gene>
    <name evidence="4" type="primary">pdxA</name>
    <name evidence="4" type="ORF">IPO85_01075</name>
</gene>
<evidence type="ECO:0000256" key="1">
    <source>
        <dbReference type="ARBA" id="ARBA00022723"/>
    </source>
</evidence>
<dbReference type="GO" id="GO:0050570">
    <property type="term" value="F:4-hydroxythreonine-4-phosphate dehydrogenase activity"/>
    <property type="evidence" value="ECO:0007669"/>
    <property type="project" value="UniProtKB-EC"/>
</dbReference>
<dbReference type="Gene3D" id="3.40.718.10">
    <property type="entry name" value="Isopropylmalate Dehydrogenase"/>
    <property type="match status" value="1"/>
</dbReference>
<dbReference type="GO" id="GO:0051287">
    <property type="term" value="F:NAD binding"/>
    <property type="evidence" value="ECO:0007669"/>
    <property type="project" value="InterPro"/>
</dbReference>
<protein>
    <submittedName>
        <fullName evidence="4">4-hydroxythreonine-4-phosphate dehydrogenase PdxA</fullName>
        <ecNumber evidence="4">1.1.1.262</ecNumber>
    </submittedName>
</protein>
<dbReference type="AlphaFoldDB" id="A0A9D7S5K9"/>
<dbReference type="Proteomes" id="UP000808349">
    <property type="component" value="Unassembled WGS sequence"/>
</dbReference>
<dbReference type="SUPFAM" id="SSF53659">
    <property type="entry name" value="Isocitrate/Isopropylmalate dehydrogenase-like"/>
    <property type="match status" value="1"/>
</dbReference>
<dbReference type="GO" id="GO:0046872">
    <property type="term" value="F:metal ion binding"/>
    <property type="evidence" value="ECO:0007669"/>
    <property type="project" value="UniProtKB-KW"/>
</dbReference>
<keyword evidence="2 4" id="KW-0560">Oxidoreductase</keyword>
<dbReference type="Pfam" id="PF04166">
    <property type="entry name" value="PdxA"/>
    <property type="match status" value="1"/>
</dbReference>
<dbReference type="EMBL" id="JADKFW010000004">
    <property type="protein sequence ID" value="MBK9716118.1"/>
    <property type="molecule type" value="Genomic_DNA"/>
</dbReference>
<keyword evidence="1" id="KW-0479">Metal-binding</keyword>
<dbReference type="PANTHER" id="PTHR30004:SF6">
    <property type="entry name" value="D-THREONATE 4-PHOSPHATE DEHYDROGENASE"/>
    <property type="match status" value="1"/>
</dbReference>
<sequence length="352" mass="38620">MEKIKIGITAGDMNGISLEVILKALHQDYIFQHVIPIIYGNVKIASYHKNIVNLDNLSLYVLNQGEKPKAGKINIINCWNDNVTISLGKASVEGGKYAKLSLEFALQDIMKGELDAIVTGPINKHAMKLGGFEFNGHTDFLKAKSNSKDILMMMVSDKLKVALVTDHMPLSQVSSQLTKSLIASKIQLLDQSLNKDFGIEKPHIAVLGLNPHAGEEGLLGSEEEELIRPAIIEAKKNGIFVAGPYSADGFFGSGQFAKFDGVLAMYHDQGLIPFKTISFETGINYTAGLPFVRTSPDHGTAYDIAGKNEADPTSMQHAIYLAKDIVAQRKGYVEMRQNVLKKRPKLSEEMSE</sequence>
<dbReference type="PANTHER" id="PTHR30004">
    <property type="entry name" value="4-HYDROXYTHREONINE-4-PHOSPHATE DEHYDROGENASE"/>
    <property type="match status" value="1"/>
</dbReference>
<evidence type="ECO:0000313" key="5">
    <source>
        <dbReference type="Proteomes" id="UP000808349"/>
    </source>
</evidence>
<reference evidence="4 5" key="1">
    <citation type="submission" date="2020-10" db="EMBL/GenBank/DDBJ databases">
        <title>Connecting structure to function with the recovery of over 1000 high-quality activated sludge metagenome-assembled genomes encoding full-length rRNA genes using long-read sequencing.</title>
        <authorList>
            <person name="Singleton C.M."/>
            <person name="Petriglieri F."/>
            <person name="Kristensen J.M."/>
            <person name="Kirkegaard R.H."/>
            <person name="Michaelsen T.Y."/>
            <person name="Andersen M.H."/>
            <person name="Karst S.M."/>
            <person name="Dueholm M.S."/>
            <person name="Nielsen P.H."/>
            <person name="Albertsen M."/>
        </authorList>
    </citation>
    <scope>NUCLEOTIDE SEQUENCE [LARGE SCALE GENOMIC DNA]</scope>
    <source>
        <strain evidence="4">Ribe_18-Q3-R11-54_BAT3C.373</strain>
    </source>
</reference>
<dbReference type="InterPro" id="IPR005255">
    <property type="entry name" value="PdxA_fam"/>
</dbReference>
<evidence type="ECO:0000313" key="4">
    <source>
        <dbReference type="EMBL" id="MBK9716118.1"/>
    </source>
</evidence>
<dbReference type="NCBIfam" id="TIGR00557">
    <property type="entry name" value="pdxA"/>
    <property type="match status" value="1"/>
</dbReference>